<dbReference type="RefSeq" id="WP_093134932.1">
    <property type="nucleotide sequence ID" value="NZ_FOHJ01000006.1"/>
</dbReference>
<dbReference type="InterPro" id="IPR011605">
    <property type="entry name" value="NusB_fam"/>
</dbReference>
<dbReference type="AlphaFoldDB" id="A0A1I0FU27"/>
<dbReference type="SUPFAM" id="SSF48013">
    <property type="entry name" value="NusB-like"/>
    <property type="match status" value="1"/>
</dbReference>
<comment type="similarity">
    <text evidence="1 6">Belongs to the NusB family.</text>
</comment>
<evidence type="ECO:0000259" key="7">
    <source>
        <dbReference type="Pfam" id="PF01029"/>
    </source>
</evidence>
<dbReference type="Proteomes" id="UP000199095">
    <property type="component" value="Unassembled WGS sequence"/>
</dbReference>
<keyword evidence="4 6" id="KW-0805">Transcription regulation</keyword>
<evidence type="ECO:0000256" key="1">
    <source>
        <dbReference type="ARBA" id="ARBA00005952"/>
    </source>
</evidence>
<dbReference type="GO" id="GO:0005829">
    <property type="term" value="C:cytosol"/>
    <property type="evidence" value="ECO:0007669"/>
    <property type="project" value="TreeGrafter"/>
</dbReference>
<evidence type="ECO:0000256" key="6">
    <source>
        <dbReference type="HAMAP-Rule" id="MF_00073"/>
    </source>
</evidence>
<keyword evidence="3 6" id="KW-0694">RNA-binding</keyword>
<dbReference type="EMBL" id="FOHJ01000006">
    <property type="protein sequence ID" value="SET61085.1"/>
    <property type="molecule type" value="Genomic_DNA"/>
</dbReference>
<organism evidence="8 9">
    <name type="scientific">Salinibacillus kushneri</name>
    <dbReference type="NCBI Taxonomy" id="237682"/>
    <lineage>
        <taxon>Bacteria</taxon>
        <taxon>Bacillati</taxon>
        <taxon>Bacillota</taxon>
        <taxon>Bacilli</taxon>
        <taxon>Bacillales</taxon>
        <taxon>Bacillaceae</taxon>
        <taxon>Salinibacillus</taxon>
    </lineage>
</organism>
<gene>
    <name evidence="6" type="primary">nusB</name>
    <name evidence="8" type="ORF">SAMN05421676_10666</name>
</gene>
<dbReference type="CDD" id="cd00619">
    <property type="entry name" value="Terminator_NusB"/>
    <property type="match status" value="1"/>
</dbReference>
<evidence type="ECO:0000256" key="4">
    <source>
        <dbReference type="ARBA" id="ARBA00023015"/>
    </source>
</evidence>
<keyword evidence="9" id="KW-1185">Reference proteome</keyword>
<evidence type="ECO:0000256" key="2">
    <source>
        <dbReference type="ARBA" id="ARBA00022814"/>
    </source>
</evidence>
<name>A0A1I0FU27_9BACI</name>
<dbReference type="NCBIfam" id="TIGR01951">
    <property type="entry name" value="nusB"/>
    <property type="match status" value="1"/>
</dbReference>
<dbReference type="Gene3D" id="1.10.940.10">
    <property type="entry name" value="NusB-like"/>
    <property type="match status" value="1"/>
</dbReference>
<dbReference type="Pfam" id="PF01029">
    <property type="entry name" value="NusB"/>
    <property type="match status" value="1"/>
</dbReference>
<sequence length="128" mass="14673">MNRREARIKAFQILFQMDNHDIAPEDAMKFVMEGEAGHEFTKELVHGVITYKEEIDRAISSQLLNWTLNRIASVDRTLLRIAVYEINYNETIPVKVSINEAIEIAKEYGEENSGKFINGVLSKIVSDE</sequence>
<evidence type="ECO:0000313" key="8">
    <source>
        <dbReference type="EMBL" id="SET61085.1"/>
    </source>
</evidence>
<feature type="domain" description="NusB/RsmB/TIM44" evidence="7">
    <location>
        <begin position="4"/>
        <end position="125"/>
    </location>
</feature>
<dbReference type="GO" id="GO:0006353">
    <property type="term" value="P:DNA-templated transcription termination"/>
    <property type="evidence" value="ECO:0007669"/>
    <property type="project" value="UniProtKB-UniRule"/>
</dbReference>
<dbReference type="InterPro" id="IPR006027">
    <property type="entry name" value="NusB_RsmB_TIM44"/>
</dbReference>
<keyword evidence="2 6" id="KW-0889">Transcription antitermination</keyword>
<dbReference type="OrthoDB" id="9811381at2"/>
<evidence type="ECO:0000256" key="5">
    <source>
        <dbReference type="ARBA" id="ARBA00023163"/>
    </source>
</evidence>
<dbReference type="STRING" id="237682.SAMN05421676_10666"/>
<accession>A0A1I0FU27</accession>
<protein>
    <recommendedName>
        <fullName evidence="6">Transcription antitermination protein NusB</fullName>
    </recommendedName>
    <alternativeName>
        <fullName evidence="6">Antitermination factor NusB</fullName>
    </alternativeName>
</protein>
<reference evidence="9" key="1">
    <citation type="submission" date="2016-10" db="EMBL/GenBank/DDBJ databases">
        <authorList>
            <person name="Varghese N."/>
            <person name="Submissions S."/>
        </authorList>
    </citation>
    <scope>NUCLEOTIDE SEQUENCE [LARGE SCALE GENOMIC DNA]</scope>
    <source>
        <strain evidence="9">CGMCC 1.3566</strain>
    </source>
</reference>
<dbReference type="InterPro" id="IPR035926">
    <property type="entry name" value="NusB-like_sf"/>
</dbReference>
<evidence type="ECO:0000313" key="9">
    <source>
        <dbReference type="Proteomes" id="UP000199095"/>
    </source>
</evidence>
<dbReference type="PANTHER" id="PTHR11078:SF3">
    <property type="entry name" value="ANTITERMINATION NUSB DOMAIN-CONTAINING PROTEIN"/>
    <property type="match status" value="1"/>
</dbReference>
<comment type="function">
    <text evidence="6">Involved in transcription antitermination. Required for transcription of ribosomal RNA (rRNA) genes. Binds specifically to the boxA antiterminator sequence of the ribosomal RNA (rrn) operons.</text>
</comment>
<keyword evidence="5 6" id="KW-0804">Transcription</keyword>
<dbReference type="GO" id="GO:0031564">
    <property type="term" value="P:transcription antitermination"/>
    <property type="evidence" value="ECO:0007669"/>
    <property type="project" value="UniProtKB-KW"/>
</dbReference>
<evidence type="ECO:0000256" key="3">
    <source>
        <dbReference type="ARBA" id="ARBA00022884"/>
    </source>
</evidence>
<proteinExistence type="inferred from homology"/>
<dbReference type="PANTHER" id="PTHR11078">
    <property type="entry name" value="N UTILIZATION SUBSTANCE PROTEIN B-RELATED"/>
    <property type="match status" value="1"/>
</dbReference>
<dbReference type="HAMAP" id="MF_00073">
    <property type="entry name" value="NusB"/>
    <property type="match status" value="1"/>
</dbReference>
<dbReference type="GO" id="GO:0003723">
    <property type="term" value="F:RNA binding"/>
    <property type="evidence" value="ECO:0007669"/>
    <property type="project" value="UniProtKB-UniRule"/>
</dbReference>